<dbReference type="EMBL" id="JADGJH010001011">
    <property type="protein sequence ID" value="KAJ3119947.1"/>
    <property type="molecule type" value="Genomic_DNA"/>
</dbReference>
<dbReference type="PANTHER" id="PTHR10137">
    <property type="entry name" value="V-TYPE PROTON ATPASE SUBUNIT C"/>
    <property type="match status" value="1"/>
</dbReference>
<comment type="similarity">
    <text evidence="2 7">Belongs to the 14-3-3 family.</text>
</comment>
<dbReference type="Pfam" id="PF03223">
    <property type="entry name" value="V-ATPase_C"/>
    <property type="match status" value="1"/>
</dbReference>
<comment type="function">
    <text evidence="6">Subunit of the V1 complex of vacuolar(H+)-ATPase (V-ATPase), a multisubunit enzyme composed of a peripheral complex (V1) that hydrolyzes ATP and a membrane integral complex (V0) that translocates protons. V-ATPase is responsible for acidifying and maintaining the pH of intracellular compartments. Subunit C is necessary for the assembly of the catalytic sector of the enzyme and is likely to have a specific function in its catalytic activity. Reversibly leaves the enzyme after glucose depletion, causing the catalytic subcomplex V1 to detach from the V0 section.</text>
</comment>
<dbReference type="InterPro" id="IPR023410">
    <property type="entry name" value="14-3-3_domain"/>
</dbReference>
<keyword evidence="5 8" id="KW-0406">Ion transport</keyword>
<comment type="similarity">
    <text evidence="1 8">Belongs to the V-ATPase C subunit family.</text>
</comment>
<comment type="subunit">
    <text evidence="8">V-ATPase is a heteromultimeric enzyme composed of a peripheral catalytic V1 complex (components A to H) attached to an integral membrane V0 proton pore complex.</text>
</comment>
<reference evidence="10" key="1">
    <citation type="submission" date="2020-05" db="EMBL/GenBank/DDBJ databases">
        <title>Phylogenomic resolution of chytrid fungi.</title>
        <authorList>
            <person name="Stajich J.E."/>
            <person name="Amses K."/>
            <person name="Simmons R."/>
            <person name="Seto K."/>
            <person name="Myers J."/>
            <person name="Bonds A."/>
            <person name="Quandt C.A."/>
            <person name="Barry K."/>
            <person name="Liu P."/>
            <person name="Grigoriev I."/>
            <person name="Longcore J.E."/>
            <person name="James T.Y."/>
        </authorList>
    </citation>
    <scope>NUCLEOTIDE SEQUENCE</scope>
    <source>
        <strain evidence="10">JEL0513</strain>
    </source>
</reference>
<dbReference type="InterPro" id="IPR036132">
    <property type="entry name" value="Vac_ATP_synth_c_sf"/>
</dbReference>
<dbReference type="Gene3D" id="1.20.1460.10">
    <property type="entry name" value="subunit c (vma5p) of the yeast v-atpase, domain 2"/>
    <property type="match status" value="1"/>
</dbReference>
<dbReference type="InterPro" id="IPR004907">
    <property type="entry name" value="ATPase_V1-cplx_csu"/>
</dbReference>
<dbReference type="CDD" id="cd14785">
    <property type="entry name" value="V-ATPase_C"/>
    <property type="match status" value="1"/>
</dbReference>
<dbReference type="GO" id="GO:0000221">
    <property type="term" value="C:vacuolar proton-transporting V-type ATPase, V1 domain"/>
    <property type="evidence" value="ECO:0007669"/>
    <property type="project" value="TreeGrafter"/>
</dbReference>
<evidence type="ECO:0000313" key="11">
    <source>
        <dbReference type="Proteomes" id="UP001211907"/>
    </source>
</evidence>
<dbReference type="FunFam" id="3.30.70.100:FF:000002">
    <property type="entry name" value="V-type proton ATPase subunit C"/>
    <property type="match status" value="1"/>
</dbReference>
<proteinExistence type="inferred from homology"/>
<keyword evidence="11" id="KW-1185">Reference proteome</keyword>
<evidence type="ECO:0000259" key="9">
    <source>
        <dbReference type="SMART" id="SM00101"/>
    </source>
</evidence>
<dbReference type="InterPro" id="IPR036815">
    <property type="entry name" value="14-3-3_dom_sf"/>
</dbReference>
<comment type="caution">
    <text evidence="10">The sequence shown here is derived from an EMBL/GenBank/DDBJ whole genome shotgun (WGS) entry which is preliminary data.</text>
</comment>
<evidence type="ECO:0000256" key="3">
    <source>
        <dbReference type="ARBA" id="ARBA00022448"/>
    </source>
</evidence>
<dbReference type="GO" id="GO:0046961">
    <property type="term" value="F:proton-transporting ATPase activity, rotational mechanism"/>
    <property type="evidence" value="ECO:0007669"/>
    <property type="project" value="InterPro"/>
</dbReference>
<keyword evidence="4 8" id="KW-0375">Hydrogen ion transport</keyword>
<dbReference type="Gene3D" id="1.20.190.20">
    <property type="entry name" value="14-3-3 domain"/>
    <property type="match status" value="1"/>
</dbReference>
<dbReference type="Gene3D" id="3.30.70.1180">
    <property type="entry name" value="Vacuolar atp synthase subunit c, domain 1"/>
    <property type="match status" value="1"/>
</dbReference>
<organism evidence="10 11">
    <name type="scientific">Physocladia obscura</name>
    <dbReference type="NCBI Taxonomy" id="109957"/>
    <lineage>
        <taxon>Eukaryota</taxon>
        <taxon>Fungi</taxon>
        <taxon>Fungi incertae sedis</taxon>
        <taxon>Chytridiomycota</taxon>
        <taxon>Chytridiomycota incertae sedis</taxon>
        <taxon>Chytridiomycetes</taxon>
        <taxon>Chytridiales</taxon>
        <taxon>Chytriomycetaceae</taxon>
        <taxon>Physocladia</taxon>
    </lineage>
</organism>
<dbReference type="InterPro" id="IPR023409">
    <property type="entry name" value="14-3-3_CS"/>
</dbReference>
<dbReference type="PANTHER" id="PTHR10137:SF0">
    <property type="entry name" value="V-TYPE PROTON ATPASE SUBUNIT C"/>
    <property type="match status" value="1"/>
</dbReference>
<dbReference type="InterPro" id="IPR000308">
    <property type="entry name" value="14-3-3"/>
</dbReference>
<dbReference type="Gene3D" id="3.30.70.100">
    <property type="match status" value="1"/>
</dbReference>
<evidence type="ECO:0000256" key="5">
    <source>
        <dbReference type="ARBA" id="ARBA00023065"/>
    </source>
</evidence>
<evidence type="ECO:0000256" key="7">
    <source>
        <dbReference type="RuleBase" id="RU003466"/>
    </source>
</evidence>
<gene>
    <name evidence="10" type="ORF">HK100_000100</name>
</gene>
<name>A0AAD5T1G5_9FUNG</name>
<dbReference type="FunFam" id="1.20.190.20:FF:000002">
    <property type="entry name" value="14-3-3 protein epsilon"/>
    <property type="match status" value="1"/>
</dbReference>
<evidence type="ECO:0000313" key="10">
    <source>
        <dbReference type="EMBL" id="KAJ3119947.1"/>
    </source>
</evidence>
<keyword evidence="3 8" id="KW-0813">Transport</keyword>
<dbReference type="SMART" id="SM00101">
    <property type="entry name" value="14_3_3"/>
    <property type="match status" value="1"/>
</dbReference>
<dbReference type="Pfam" id="PF00244">
    <property type="entry name" value="14-3-3"/>
    <property type="match status" value="1"/>
</dbReference>
<sequence>MFWILSAPPNPTRQDTVAKLRDKIASPRSQDLAEIYPFNLPDFKVGTLDTLVVLSDDLAKADTAFEAVTVKIADNLRALLNNDLDQWRSNLSVNEKSIDQYLKGFQWNTMKYRTDKSLRELMDLVSQEVNSIETLMKNKTQSYSTVKTSLAGMQRKQTGNLSVRSLNDVVKKEYFVLDSEYLATVLVAIPKSLEKEWLNRYETVTQMVVPRSSQRVAEDDEYALFTVTLFQRVLEEFTQKARSEKFIVRDFKWNEQQMALEKKALAEAGAAEKDQWTTLLRLSKTNFGELFSCWIHIKILRVYVESVLRYGLPPDFQPVIVKLKPKQNEKKLRDTINLHYSKLGGAANNVTGAVTDDLLEENLQLLLGDKDYCPAVLPITDHKSVFGRFPSLGTREDQVYMAKLAEQAERYDVDVTEFLFEQLGVELTVEERNLLSVAYKNVIGGRRGSWRIVSSIEQKEEIKGNEGQVTKIKSYRSKIEQELQDVCSDILAVLDEHLIPSAEAGESKVFYYKMKGDYHRYLAEFATGDKRKESAGHAHEAYKAATDIASTELAPTHPIRLGLALNFSVFYYEILNSPDRACHLAKQAFDDAIAELDTLSEESYKDSTLIMQLLRDNLTLWTSDLTDAEAEKAEDAKPEEAEAQS</sequence>
<evidence type="ECO:0000256" key="8">
    <source>
        <dbReference type="RuleBase" id="RU364010"/>
    </source>
</evidence>
<feature type="domain" description="14-3-3" evidence="9">
    <location>
        <begin position="395"/>
        <end position="635"/>
    </location>
</feature>
<evidence type="ECO:0000256" key="2">
    <source>
        <dbReference type="ARBA" id="ARBA00006141"/>
    </source>
</evidence>
<evidence type="ECO:0000256" key="4">
    <source>
        <dbReference type="ARBA" id="ARBA00022781"/>
    </source>
</evidence>
<evidence type="ECO:0000256" key="1">
    <source>
        <dbReference type="ARBA" id="ARBA00006138"/>
    </source>
</evidence>
<comment type="function">
    <text evidence="8">Subunit of the V1 complex of vacuolar(H+)-ATPase (V-ATPase), a multisubunit enzyme composed of a peripheral complex (V1) that hydrolyzes ATP and a membrane integral complex (V0) that translocates protons. V-ATPase is responsible for acidifying and maintaining the pH of intracellular compartments and in some cell types, is targeted to the plasma membrane, where it is responsible for acidifying the extracellular environment. Subunit C is necessary for the assembly of the catalytic sector of the enzyme and is likely to have a specific function in its catalytic activity.</text>
</comment>
<evidence type="ECO:0000256" key="6">
    <source>
        <dbReference type="ARBA" id="ARBA00053565"/>
    </source>
</evidence>
<protein>
    <recommendedName>
        <fullName evidence="8">V-type proton ATPase subunit C</fullName>
    </recommendedName>
</protein>
<dbReference type="SUPFAM" id="SSF48445">
    <property type="entry name" value="14-3-3 protein"/>
    <property type="match status" value="1"/>
</dbReference>
<accession>A0AAD5T1G5</accession>
<dbReference type="Proteomes" id="UP001211907">
    <property type="component" value="Unassembled WGS sequence"/>
</dbReference>
<dbReference type="AlphaFoldDB" id="A0AAD5T1G5"/>
<dbReference type="SUPFAM" id="SSF118203">
    <property type="entry name" value="Vacuolar ATP synthase subunit C"/>
    <property type="match status" value="1"/>
</dbReference>
<dbReference type="PROSITE" id="PS00797">
    <property type="entry name" value="1433_2"/>
    <property type="match status" value="1"/>
</dbReference>
<dbReference type="PROSITE" id="PS00796">
    <property type="entry name" value="1433_1"/>
    <property type="match status" value="1"/>
</dbReference>
<dbReference type="PRINTS" id="PR00305">
    <property type="entry name" value="1433ZETA"/>
</dbReference>